<feature type="region of interest" description="Disordered" evidence="1">
    <location>
        <begin position="102"/>
        <end position="153"/>
    </location>
</feature>
<proteinExistence type="predicted"/>
<name>A0A7H8R8L5_TALRU</name>
<dbReference type="GeneID" id="55997376"/>
<feature type="compositionally biased region" description="Basic and acidic residues" evidence="1">
    <location>
        <begin position="110"/>
        <end position="119"/>
    </location>
</feature>
<feature type="region of interest" description="Disordered" evidence="1">
    <location>
        <begin position="20"/>
        <end position="73"/>
    </location>
</feature>
<protein>
    <submittedName>
        <fullName evidence="2">Uncharacterized protein</fullName>
    </submittedName>
</protein>
<dbReference type="AlphaFoldDB" id="A0A7H8R8L5"/>
<dbReference type="OrthoDB" id="5386625at2759"/>
<evidence type="ECO:0000256" key="1">
    <source>
        <dbReference type="SAM" id="MobiDB-lite"/>
    </source>
</evidence>
<dbReference type="EMBL" id="CP055902">
    <property type="protein sequence ID" value="QKX62732.1"/>
    <property type="molecule type" value="Genomic_DNA"/>
</dbReference>
<reference evidence="3" key="1">
    <citation type="submission" date="2020-06" db="EMBL/GenBank/DDBJ databases">
        <title>A chromosome-scale genome assembly of Talaromyces rugulosus W13939.</title>
        <authorList>
            <person name="Wang B."/>
            <person name="Guo L."/>
            <person name="Ye K."/>
            <person name="Wang L."/>
        </authorList>
    </citation>
    <scope>NUCLEOTIDE SEQUENCE [LARGE SCALE GENOMIC DNA]</scope>
    <source>
        <strain evidence="3">W13939</strain>
    </source>
</reference>
<feature type="compositionally biased region" description="Acidic residues" evidence="1">
    <location>
        <begin position="120"/>
        <end position="137"/>
    </location>
</feature>
<dbReference type="Proteomes" id="UP000509510">
    <property type="component" value="Chromosome V"/>
</dbReference>
<gene>
    <name evidence="2" type="ORF">TRUGW13939_09894</name>
</gene>
<dbReference type="KEGG" id="trg:TRUGW13939_09894"/>
<evidence type="ECO:0000313" key="2">
    <source>
        <dbReference type="EMBL" id="QKX62732.1"/>
    </source>
</evidence>
<sequence length="577" mass="65661">MDSSIVPRKRRLINDYFSPAHAPVRSTPSDRIAQAQVSASSAAGPSTSKRLMRDEIPDSEASDGDGMPDFTKWRNLGSFKSPLKIPADDMVGKALEPYDSVAELDDSDIESAKEKKALESDPEYSVSDEEDDDDDEIANQTDPSPEKGDSSQLDNSVAVFCSSADFKRPFAKDIPIDCSLRAMNPSYWKAFRDLDIDTWLEKYLKAIPEQVQALFEKESWSFDVLFALPSFKKIPKRQGVYGIFFQSEHHGQEKEMGYVGAAPTGLKKRFDAHNETIRYTRVGTVHSSKKDMCLYRHAGRSEFPFEFSFKVLAVFDGYTEQSYVYMLEGIFMVLLRTFYLLFENKTNTQASFDLFNQSGELLPDAEAIAKRNRRRDEKQGLIDPICDGCHRPKSEIIKDNSHNVSTQVLINSLHKDGKRYCMYCYNFVKQNKEEPSSEEIGKLFRGERIRRALEKGEYKACQNCGFTPPLNHSDESDEQKLKYHKPTEKVLCFRCREHYSGHGTLRVPFADAVQEKRRQIKEAENRGETIKCYLCPNTCVKGKAVVSQWAVGPVCQRRRCLASYKAENARLKALHAS</sequence>
<feature type="compositionally biased region" description="Low complexity" evidence="1">
    <location>
        <begin position="33"/>
        <end position="43"/>
    </location>
</feature>
<keyword evidence="3" id="KW-1185">Reference proteome</keyword>
<dbReference type="RefSeq" id="XP_035348906.1">
    <property type="nucleotide sequence ID" value="XM_035493013.1"/>
</dbReference>
<accession>A0A7H8R8L5</accession>
<organism evidence="2 3">
    <name type="scientific">Talaromyces rugulosus</name>
    <name type="common">Penicillium rugulosum</name>
    <dbReference type="NCBI Taxonomy" id="121627"/>
    <lineage>
        <taxon>Eukaryota</taxon>
        <taxon>Fungi</taxon>
        <taxon>Dikarya</taxon>
        <taxon>Ascomycota</taxon>
        <taxon>Pezizomycotina</taxon>
        <taxon>Eurotiomycetes</taxon>
        <taxon>Eurotiomycetidae</taxon>
        <taxon>Eurotiales</taxon>
        <taxon>Trichocomaceae</taxon>
        <taxon>Talaromyces</taxon>
        <taxon>Talaromyces sect. Islandici</taxon>
    </lineage>
</organism>
<evidence type="ECO:0000313" key="3">
    <source>
        <dbReference type="Proteomes" id="UP000509510"/>
    </source>
</evidence>